<feature type="region of interest" description="Disordered" evidence="1">
    <location>
        <begin position="320"/>
        <end position="413"/>
    </location>
</feature>
<dbReference type="Gramene" id="TraesWEE_scaffold_044891_01G000400.1">
    <property type="protein sequence ID" value="TraesWEE_scaffold_044891_01G000400.1"/>
    <property type="gene ID" value="TraesWEE_scaffold_044891_01G000400"/>
</dbReference>
<feature type="compositionally biased region" description="Basic and acidic residues" evidence="1">
    <location>
        <begin position="211"/>
        <end position="220"/>
    </location>
</feature>
<dbReference type="Gramene" id="TraesCLE_scaffold_046312_01G000100.1">
    <property type="protein sequence ID" value="TraesCLE_scaffold_046312_01G000100.1"/>
    <property type="gene ID" value="TraesCLE_scaffold_046312_01G000100"/>
</dbReference>
<feature type="region of interest" description="Disordered" evidence="1">
    <location>
        <begin position="273"/>
        <end position="300"/>
    </location>
</feature>
<sequence>MQIYLQRWHDDGGMQPQVALPPRRDPERLRHVQLLRPPGELPVEMEEEARQRDLHDGEPERDPGAHPPPRPERHKLEVRPSEVHRRRGFLLEPLRPELLGVRPPARRVPADGPRVDQHHGALGHVVPEDATGLAALPREEQRHCRVQPERLLDHQPQVRQLLQGLLPGAALPGERAAHLRLRPPERRRFPHQLRHGPLQRRRRGLAPGPEEVPHHSTDRPDVERRAAAAAVQKHVQDVLLFLAAGAGRLPRAFLLDDAVHEPGHLPDRRLHLARRPAERAREARRRKQVGETEPSGHPDTLAKARQEGFAVRDPVANHGAHYGVGDIRGDEGADVHSGSGRRLHGHGRNEGGRLGLTRPSERPNPRRAEKLRGAELADTAPVVAVRREGDAEAVSSERNSGVRPRPRGEGDVVGLHDLHRRGRRRGHNDGELAHAEQHERAVPEGEVAHGAVRERAHEVVHAADHRQLPWPRRQVQRHATILLAASPELDDEEKSEKQDGTGQKQAMVLVVPRHGYGLEPIGNRS</sequence>
<feature type="region of interest" description="Disordered" evidence="1">
    <location>
        <begin position="1"/>
        <end position="81"/>
    </location>
</feature>
<organism evidence="2">
    <name type="scientific">Triticum aestivum</name>
    <name type="common">Wheat</name>
    <dbReference type="NCBI Taxonomy" id="4565"/>
    <lineage>
        <taxon>Eukaryota</taxon>
        <taxon>Viridiplantae</taxon>
        <taxon>Streptophyta</taxon>
        <taxon>Embryophyta</taxon>
        <taxon>Tracheophyta</taxon>
        <taxon>Spermatophyta</taxon>
        <taxon>Magnoliopsida</taxon>
        <taxon>Liliopsida</taxon>
        <taxon>Poales</taxon>
        <taxon>Poaceae</taxon>
        <taxon>BOP clade</taxon>
        <taxon>Pooideae</taxon>
        <taxon>Triticodae</taxon>
        <taxon>Triticeae</taxon>
        <taxon>Triticinae</taxon>
        <taxon>Triticum</taxon>
    </lineage>
</organism>
<accession>A0A3B6TN08</accession>
<dbReference type="Gramene" id="TraesCS7D03G1262300.1">
    <property type="protein sequence ID" value="TraesCS7D03G1262300.1.CDS1"/>
    <property type="gene ID" value="TraesCS7D03G1262300"/>
</dbReference>
<evidence type="ECO:0000313" key="2">
    <source>
        <dbReference type="EnsemblPlants" id="TraesCS7D02G536100.1.cds1"/>
    </source>
</evidence>
<feature type="compositionally biased region" description="Basic residues" evidence="1">
    <location>
        <begin position="193"/>
        <end position="204"/>
    </location>
</feature>
<dbReference type="AlphaFoldDB" id="A0A3B6TN08"/>
<name>A0A3B6TN08_WHEAT</name>
<proteinExistence type="predicted"/>
<dbReference type="Gramene" id="TraesCAD_scaffold_087178_01G000100.1">
    <property type="protein sequence ID" value="TraesCAD_scaffold_087178_01G000100.1"/>
    <property type="gene ID" value="TraesCAD_scaffold_087178_01G000100"/>
</dbReference>
<feature type="region of interest" description="Disordered" evidence="1">
    <location>
        <begin position="193"/>
        <end position="220"/>
    </location>
</feature>
<feature type="compositionally biased region" description="Basic and acidic residues" evidence="1">
    <location>
        <begin position="48"/>
        <end position="81"/>
    </location>
</feature>
<feature type="region of interest" description="Disordered" evidence="1">
    <location>
        <begin position="485"/>
        <end position="525"/>
    </location>
</feature>
<feature type="compositionally biased region" description="Basic and acidic residues" evidence="1">
    <location>
        <begin position="359"/>
        <end position="375"/>
    </location>
</feature>
<gene>
    <name evidence="2" type="primary">LOC123171470</name>
</gene>
<dbReference type="OrthoDB" id="2010861at2759"/>
<dbReference type="OMA" id="AITREPC"/>
<evidence type="ECO:0000256" key="1">
    <source>
        <dbReference type="SAM" id="MobiDB-lite"/>
    </source>
</evidence>
<evidence type="ECO:0000313" key="3">
    <source>
        <dbReference type="Proteomes" id="UP000019116"/>
    </source>
</evidence>
<dbReference type="Gramene" id="TraesROB_scaffold_093206_01G000100.1">
    <property type="protein sequence ID" value="TraesROB_scaffold_093206_01G000100.1"/>
    <property type="gene ID" value="TraesROB_scaffold_093206_01G000100"/>
</dbReference>
<feature type="compositionally biased region" description="Basic and acidic residues" evidence="1">
    <location>
        <begin position="288"/>
        <end position="300"/>
    </location>
</feature>
<reference evidence="2" key="1">
    <citation type="submission" date="2018-08" db="EMBL/GenBank/DDBJ databases">
        <authorList>
            <person name="Rossello M."/>
        </authorList>
    </citation>
    <scope>NUCLEOTIDE SEQUENCE [LARGE SCALE GENOMIC DNA]</scope>
    <source>
        <strain evidence="2">cv. Chinese Spring</strain>
    </source>
</reference>
<protein>
    <submittedName>
        <fullName evidence="2">Uncharacterized protein</fullName>
    </submittedName>
</protein>
<dbReference type="EnsemblPlants" id="TraesCS7D02G536100.1">
    <property type="protein sequence ID" value="TraesCS7D02G536100.1.cds1"/>
    <property type="gene ID" value="TraesCS7D02G536100"/>
</dbReference>
<reference evidence="2" key="2">
    <citation type="submission" date="2018-10" db="UniProtKB">
        <authorList>
            <consortium name="EnsemblPlants"/>
        </authorList>
    </citation>
    <scope>IDENTIFICATION</scope>
</reference>
<dbReference type="Proteomes" id="UP000019116">
    <property type="component" value="Chromosome 7D"/>
</dbReference>
<dbReference type="Gramene" id="TraesCS7D02G536100.1">
    <property type="protein sequence ID" value="TraesCS7D02G536100.1.cds1"/>
    <property type="gene ID" value="TraesCS7D02G536100"/>
</dbReference>
<keyword evidence="3" id="KW-1185">Reference proteome</keyword>